<proteinExistence type="predicted"/>
<protein>
    <recommendedName>
        <fullName evidence="4">Dipeptidylpeptidase IV N-terminal domain-containing protein</fullName>
    </recommendedName>
</protein>
<dbReference type="Proteomes" id="UP000663842">
    <property type="component" value="Unassembled WGS sequence"/>
</dbReference>
<sequence>MRIYLFVIFTLQCYTSIGAHPKLTIDEFFNATSFQSVSLSPNGRHLLVYTRKPAWDSNSYDNSLWLYETDGSKKELITTQYAVFMEPKWSPSGDWFFYYATPSTLTWSDSDSSLYFAAQSTESTEDADRLYEAEWKDVIQYRRRKPNYGSVIQRIDIKRKHGKLSVKIHCIKHLDFIVTELLFVPSEHKIVCISYSPIIETLSEIELYAKDLRGSSSLIRLTNNQLLENSLKLSADGKHVFFSSLSS</sequence>
<dbReference type="Gene3D" id="2.120.10.30">
    <property type="entry name" value="TolB, C-terminal domain"/>
    <property type="match status" value="1"/>
</dbReference>
<evidence type="ECO:0008006" key="4">
    <source>
        <dbReference type="Google" id="ProtNLM"/>
    </source>
</evidence>
<evidence type="ECO:0000313" key="2">
    <source>
        <dbReference type="EMBL" id="CAF3904547.1"/>
    </source>
</evidence>
<name>A0A819HSA3_9BILA</name>
<feature type="signal peptide" evidence="1">
    <location>
        <begin position="1"/>
        <end position="19"/>
    </location>
</feature>
<reference evidence="2" key="1">
    <citation type="submission" date="2021-02" db="EMBL/GenBank/DDBJ databases">
        <authorList>
            <person name="Nowell W R."/>
        </authorList>
    </citation>
    <scope>NUCLEOTIDE SEQUENCE</scope>
</reference>
<dbReference type="AlphaFoldDB" id="A0A819HSA3"/>
<dbReference type="InterPro" id="IPR011042">
    <property type="entry name" value="6-blade_b-propeller_TolB-like"/>
</dbReference>
<evidence type="ECO:0000313" key="3">
    <source>
        <dbReference type="Proteomes" id="UP000663842"/>
    </source>
</evidence>
<gene>
    <name evidence="2" type="ORF">UXM345_LOCUS10727</name>
</gene>
<dbReference type="EMBL" id="CAJOBF010001037">
    <property type="protein sequence ID" value="CAF3904547.1"/>
    <property type="molecule type" value="Genomic_DNA"/>
</dbReference>
<feature type="chain" id="PRO_5032430742" description="Dipeptidylpeptidase IV N-terminal domain-containing protein" evidence="1">
    <location>
        <begin position="20"/>
        <end position="247"/>
    </location>
</feature>
<keyword evidence="1" id="KW-0732">Signal</keyword>
<organism evidence="2 3">
    <name type="scientific">Rotaria magnacalcarata</name>
    <dbReference type="NCBI Taxonomy" id="392030"/>
    <lineage>
        <taxon>Eukaryota</taxon>
        <taxon>Metazoa</taxon>
        <taxon>Spiralia</taxon>
        <taxon>Gnathifera</taxon>
        <taxon>Rotifera</taxon>
        <taxon>Eurotatoria</taxon>
        <taxon>Bdelloidea</taxon>
        <taxon>Philodinida</taxon>
        <taxon>Philodinidae</taxon>
        <taxon>Rotaria</taxon>
    </lineage>
</organism>
<dbReference type="SUPFAM" id="SSF82171">
    <property type="entry name" value="DPP6 N-terminal domain-like"/>
    <property type="match status" value="1"/>
</dbReference>
<accession>A0A819HSA3</accession>
<evidence type="ECO:0000256" key="1">
    <source>
        <dbReference type="SAM" id="SignalP"/>
    </source>
</evidence>
<comment type="caution">
    <text evidence="2">The sequence shown here is derived from an EMBL/GenBank/DDBJ whole genome shotgun (WGS) entry which is preliminary data.</text>
</comment>